<protein>
    <submittedName>
        <fullName evidence="1">Uncharacterized protein</fullName>
    </submittedName>
</protein>
<proteinExistence type="predicted"/>
<keyword evidence="2" id="KW-1185">Reference proteome</keyword>
<organism evidence="1 2">
    <name type="scientific">Pleurodeles waltl</name>
    <name type="common">Iberian ribbed newt</name>
    <dbReference type="NCBI Taxonomy" id="8319"/>
    <lineage>
        <taxon>Eukaryota</taxon>
        <taxon>Metazoa</taxon>
        <taxon>Chordata</taxon>
        <taxon>Craniata</taxon>
        <taxon>Vertebrata</taxon>
        <taxon>Euteleostomi</taxon>
        <taxon>Amphibia</taxon>
        <taxon>Batrachia</taxon>
        <taxon>Caudata</taxon>
        <taxon>Salamandroidea</taxon>
        <taxon>Salamandridae</taxon>
        <taxon>Pleurodelinae</taxon>
        <taxon>Pleurodeles</taxon>
    </lineage>
</organism>
<evidence type="ECO:0000313" key="2">
    <source>
        <dbReference type="Proteomes" id="UP001066276"/>
    </source>
</evidence>
<gene>
    <name evidence="1" type="ORF">NDU88_004274</name>
</gene>
<accession>A0AAV7MT04</accession>
<name>A0AAV7MT04_PLEWA</name>
<dbReference type="Proteomes" id="UP001066276">
    <property type="component" value="Chromosome 9"/>
</dbReference>
<dbReference type="AlphaFoldDB" id="A0AAV7MT04"/>
<dbReference type="EMBL" id="JANPWB010000013">
    <property type="protein sequence ID" value="KAJ1106876.1"/>
    <property type="molecule type" value="Genomic_DNA"/>
</dbReference>
<evidence type="ECO:0000313" key="1">
    <source>
        <dbReference type="EMBL" id="KAJ1106876.1"/>
    </source>
</evidence>
<reference evidence="1" key="1">
    <citation type="journal article" date="2022" name="bioRxiv">
        <title>Sequencing and chromosome-scale assembly of the giantPleurodeles waltlgenome.</title>
        <authorList>
            <person name="Brown T."/>
            <person name="Elewa A."/>
            <person name="Iarovenko S."/>
            <person name="Subramanian E."/>
            <person name="Araus A.J."/>
            <person name="Petzold A."/>
            <person name="Susuki M."/>
            <person name="Suzuki K.-i.T."/>
            <person name="Hayashi T."/>
            <person name="Toyoda A."/>
            <person name="Oliveira C."/>
            <person name="Osipova E."/>
            <person name="Leigh N.D."/>
            <person name="Simon A."/>
            <person name="Yun M.H."/>
        </authorList>
    </citation>
    <scope>NUCLEOTIDE SEQUENCE</scope>
    <source>
        <strain evidence="1">20211129_DDA</strain>
        <tissue evidence="1">Liver</tissue>
    </source>
</reference>
<comment type="caution">
    <text evidence="1">The sequence shown here is derived from an EMBL/GenBank/DDBJ whole genome shotgun (WGS) entry which is preliminary data.</text>
</comment>
<sequence>MVLESVPYGFRDDALGRRHTQQRFKACNVQCGRPCPTFIFNPVPLLDWPVQRTPDNQGAPFLLASYTPPWLRPTPVRRYVRALELVCFATSQPLDLGLI</sequence>